<feature type="transmembrane region" description="Helical" evidence="6">
    <location>
        <begin position="435"/>
        <end position="458"/>
    </location>
</feature>
<feature type="transmembrane region" description="Helical" evidence="6">
    <location>
        <begin position="409"/>
        <end position="429"/>
    </location>
</feature>
<evidence type="ECO:0000313" key="8">
    <source>
        <dbReference type="EMBL" id="KAJ6444218.1"/>
    </source>
</evidence>
<dbReference type="Proteomes" id="UP001163105">
    <property type="component" value="Unassembled WGS sequence"/>
</dbReference>
<dbReference type="Gene3D" id="1.20.1250.20">
    <property type="entry name" value="MFS general substrate transporter like domains"/>
    <property type="match status" value="1"/>
</dbReference>
<organism evidence="8 9">
    <name type="scientific">Purpureocillium lavendulum</name>
    <dbReference type="NCBI Taxonomy" id="1247861"/>
    <lineage>
        <taxon>Eukaryota</taxon>
        <taxon>Fungi</taxon>
        <taxon>Dikarya</taxon>
        <taxon>Ascomycota</taxon>
        <taxon>Pezizomycotina</taxon>
        <taxon>Sordariomycetes</taxon>
        <taxon>Hypocreomycetidae</taxon>
        <taxon>Hypocreales</taxon>
        <taxon>Ophiocordycipitaceae</taxon>
        <taxon>Purpureocillium</taxon>
    </lineage>
</organism>
<evidence type="ECO:0000256" key="2">
    <source>
        <dbReference type="ARBA" id="ARBA00022692"/>
    </source>
</evidence>
<feature type="transmembrane region" description="Helical" evidence="6">
    <location>
        <begin position="12"/>
        <end position="33"/>
    </location>
</feature>
<feature type="region of interest" description="Disordered" evidence="5">
    <location>
        <begin position="232"/>
        <end position="285"/>
    </location>
</feature>
<evidence type="ECO:0000313" key="9">
    <source>
        <dbReference type="Proteomes" id="UP001163105"/>
    </source>
</evidence>
<dbReference type="PANTHER" id="PTHR21576">
    <property type="entry name" value="UNCHARACTERIZED NODULIN-LIKE PROTEIN"/>
    <property type="match status" value="1"/>
</dbReference>
<feature type="transmembrane region" description="Helical" evidence="6">
    <location>
        <begin position="377"/>
        <end position="397"/>
    </location>
</feature>
<feature type="transmembrane region" description="Helical" evidence="6">
    <location>
        <begin position="53"/>
        <end position="73"/>
    </location>
</feature>
<evidence type="ECO:0000256" key="4">
    <source>
        <dbReference type="ARBA" id="ARBA00023136"/>
    </source>
</evidence>
<dbReference type="InterPro" id="IPR036259">
    <property type="entry name" value="MFS_trans_sf"/>
</dbReference>
<evidence type="ECO:0000256" key="6">
    <source>
        <dbReference type="SAM" id="Phobius"/>
    </source>
</evidence>
<keyword evidence="2 6" id="KW-0812">Transmembrane</keyword>
<name>A0AB34FYV6_9HYPO</name>
<feature type="transmembrane region" description="Helical" evidence="6">
    <location>
        <begin position="141"/>
        <end position="166"/>
    </location>
</feature>
<dbReference type="PROSITE" id="PS51257">
    <property type="entry name" value="PROKAR_LIPOPROTEIN"/>
    <property type="match status" value="1"/>
</dbReference>
<accession>A0AB34FYV6</accession>
<sequence length="550" mass="58424">MGQRNRGQLNRARLVASVAATVLSLACGTNYVYSAWAPQFAERLKLSATQSNLVGLFGNLGMYSLGVPVGIGVDHRGPRPFVLAGAVLLGAGYFPLHKAYDRAAGSVALLCFFSFLTGLGSCMAFAAAVKTSALNWPHHRGTATAFPLAAFGLSAFFFSSLGAILFPGDPSAFLELLSWGTFVLPFVAFFFLKVYPHPSVYRAIPGAEPHRSSIGSAGTQRLRTASAEAKAHASATPSFRHDVEPGTSPDADASPVNSSDASGPSPCPQFGAPAPPEDLEEQSAVVDETSSLVSSCSSAAVENVVASSVDMDRSHRIDIRGLALLTSRTFWLLFSIMSILAGIGLMTINNIGNDVNALWKNFDNSVGRDFLVHRQQMHVSMLSVCSFVGRLLSGVGSDFLVKSLGASRLWCLFIACLVFLVAQASALSIGNPHLLGLVSGLSGMGYGFLFGVFPSLVAEAFGIHGLSQNWGFMTLAPVISSNIFNLFYGTIYDRHSVIGPGGERLCHDGLDCYRAAYWVTFAACCAGVVITLGTIRHERVELARESRADD</sequence>
<gene>
    <name evidence="8" type="ORF">O9K51_02612</name>
</gene>
<dbReference type="PANTHER" id="PTHR21576:SF158">
    <property type="entry name" value="RIBOSOMAL RNA-PROCESSING PROTEIN 12-LIKE CONSERVED DOMAIN-CONTAINING PROTEIN"/>
    <property type="match status" value="1"/>
</dbReference>
<reference evidence="8" key="1">
    <citation type="submission" date="2023-01" db="EMBL/GenBank/DDBJ databases">
        <title>The growth and conidiation of Purpureocillium lavendulum are regulated by nitrogen source and histone H3K14 acetylation.</title>
        <authorList>
            <person name="Tang P."/>
            <person name="Han J."/>
            <person name="Zhang C."/>
            <person name="Tang P."/>
            <person name="Qi F."/>
            <person name="Zhang K."/>
            <person name="Liang L."/>
        </authorList>
    </citation>
    <scope>NUCLEOTIDE SEQUENCE</scope>
    <source>
        <strain evidence="8">YMF1.00683</strain>
    </source>
</reference>
<proteinExistence type="predicted"/>
<dbReference type="EMBL" id="JAQHRD010000002">
    <property type="protein sequence ID" value="KAJ6444218.1"/>
    <property type="molecule type" value="Genomic_DNA"/>
</dbReference>
<keyword evidence="4 6" id="KW-0472">Membrane</keyword>
<keyword evidence="3 6" id="KW-1133">Transmembrane helix</keyword>
<keyword evidence="9" id="KW-1185">Reference proteome</keyword>
<dbReference type="AlphaFoldDB" id="A0AB34FYV6"/>
<feature type="transmembrane region" description="Helical" evidence="6">
    <location>
        <begin position="515"/>
        <end position="535"/>
    </location>
</feature>
<comment type="caution">
    <text evidence="8">The sequence shown here is derived from an EMBL/GenBank/DDBJ whole genome shotgun (WGS) entry which is preliminary data.</text>
</comment>
<dbReference type="Pfam" id="PF06813">
    <property type="entry name" value="Nodulin-like"/>
    <property type="match status" value="1"/>
</dbReference>
<feature type="transmembrane region" description="Helical" evidence="6">
    <location>
        <begin position="103"/>
        <end position="129"/>
    </location>
</feature>
<dbReference type="SUPFAM" id="SSF103473">
    <property type="entry name" value="MFS general substrate transporter"/>
    <property type="match status" value="1"/>
</dbReference>
<feature type="transmembrane region" description="Helical" evidence="6">
    <location>
        <begin position="330"/>
        <end position="352"/>
    </location>
</feature>
<evidence type="ECO:0000256" key="3">
    <source>
        <dbReference type="ARBA" id="ARBA00022989"/>
    </source>
</evidence>
<evidence type="ECO:0000256" key="1">
    <source>
        <dbReference type="ARBA" id="ARBA00004141"/>
    </source>
</evidence>
<feature type="domain" description="Nodulin-like" evidence="7">
    <location>
        <begin position="17"/>
        <end position="198"/>
    </location>
</feature>
<evidence type="ECO:0000259" key="7">
    <source>
        <dbReference type="Pfam" id="PF06813"/>
    </source>
</evidence>
<dbReference type="InterPro" id="IPR010658">
    <property type="entry name" value="Nodulin-like"/>
</dbReference>
<comment type="subcellular location">
    <subcellularLocation>
        <location evidence="1">Membrane</location>
        <topology evidence="1">Multi-pass membrane protein</topology>
    </subcellularLocation>
</comment>
<protein>
    <submittedName>
        <fullName evidence="8">MFS transporter</fullName>
    </submittedName>
</protein>
<feature type="transmembrane region" description="Helical" evidence="6">
    <location>
        <begin position="470"/>
        <end position="491"/>
    </location>
</feature>
<feature type="transmembrane region" description="Helical" evidence="6">
    <location>
        <begin position="172"/>
        <end position="192"/>
    </location>
</feature>
<dbReference type="GO" id="GO:0000329">
    <property type="term" value="C:fungal-type vacuole membrane"/>
    <property type="evidence" value="ECO:0007669"/>
    <property type="project" value="TreeGrafter"/>
</dbReference>
<evidence type="ECO:0000256" key="5">
    <source>
        <dbReference type="SAM" id="MobiDB-lite"/>
    </source>
</evidence>
<feature type="transmembrane region" description="Helical" evidence="6">
    <location>
        <begin position="80"/>
        <end position="97"/>
    </location>
</feature>